<dbReference type="InterPro" id="IPR002826">
    <property type="entry name" value="MptE-like"/>
</dbReference>
<feature type="domain" description="6-hydroxymethylpterin diphosphokinase MptE-like" evidence="1">
    <location>
        <begin position="259"/>
        <end position="412"/>
    </location>
</feature>
<proteinExistence type="predicted"/>
<dbReference type="AlphaFoldDB" id="A0AA96E239"/>
<dbReference type="Pfam" id="PF01973">
    <property type="entry name" value="MptE-like"/>
    <property type="match status" value="1"/>
</dbReference>
<sequence length="626" mass="73774">MDKQKQLEELQKTLSQIYLKNIEFLKKNHINIYEKIVFFEKQNIQNYSLEFVNDEFKLLDLKTKQDLYKKEPFSDSLDRVNNFSLSNAFTLIKMEELKKKNHYEGEINSYIYLNEYIKKFENIEIKINKFIFIGTLLGVHLNDFHNSLNAKNYLIIEPNIEIFRLSLFLCDYESLSKNSKLFFAINEDSFSLENITKKFLEDRYELNHLIHFELSNQNNSYLIEELQNIFIHSSQMRYPFSDFIISLKRGYNYFFEEKKSIINLSQNQNLFENKKILFLGAGVSLAKNLEWIYLNQDKFIIVASSAVLKYLRILEIIPDVILAIDGQKEPMLEQFNTDSKMYKDSIILASIKLDIKLFLKLKDTKIFFMQNALELFSNYGFLSGITVGDIGIDIIARLGAKEIYLLGVDASIDSKNGKTHVGTHKSSRKLNLTVKNSGDFREDIVYVKGNFEEKVPTFREYLEMIESAEDIIFKHSEFVKVYNLGSGAYFKGSTPLKIEELKSNLEQIDKEILDIKLFESFKKISKQNLEEIDKKEIIKEKKVLKKLNSIKIEKFHQEFKIFFEKYPNSMICNIFDRFFKLILPYNKILENKEANEILEKQICELLSSFNSIFDRINIKSQKVRND</sequence>
<dbReference type="EMBL" id="CP134842">
    <property type="protein sequence ID" value="WNL35408.1"/>
    <property type="molecule type" value="Genomic_DNA"/>
</dbReference>
<dbReference type="PANTHER" id="PTHR41786">
    <property type="entry name" value="MOTILITY ACCESSORY FACTOR MAF"/>
    <property type="match status" value="1"/>
</dbReference>
<name>A0AA96E239_9BACT</name>
<evidence type="ECO:0000259" key="2">
    <source>
        <dbReference type="Pfam" id="PF20157"/>
    </source>
</evidence>
<reference evidence="3" key="1">
    <citation type="submission" date="2023-09" db="EMBL/GenBank/DDBJ databases">
        <title>Arcobacter tbilisiensis sp. nov. isolated from chicken meat in Tbilisi, Georgia.</title>
        <authorList>
            <person name="Matthias R."/>
            <person name="Zautner A.E."/>
        </authorList>
    </citation>
    <scope>NUCLEOTIDE SEQUENCE</scope>
    <source>
        <strain evidence="3">LEO 65</strain>
    </source>
</reference>
<protein>
    <submittedName>
        <fullName evidence="3">6-hydroxymethylpterin diphosphokinase MptE-like protein</fullName>
    </submittedName>
</protein>
<evidence type="ECO:0000259" key="1">
    <source>
        <dbReference type="Pfam" id="PF01973"/>
    </source>
</evidence>
<dbReference type="InterPro" id="IPR045376">
    <property type="entry name" value="Maf_N"/>
</dbReference>
<gene>
    <name evidence="3" type="ORF">RMQ66_06860</name>
</gene>
<dbReference type="PANTHER" id="PTHR41786:SF1">
    <property type="entry name" value="6-HYDROXYMETHYLPTERIN DIPHOSPHOKINASE MPTE-LIKE DOMAIN-CONTAINING PROTEIN"/>
    <property type="match status" value="1"/>
</dbReference>
<dbReference type="Pfam" id="PF20157">
    <property type="entry name" value="Maf_flag10_N"/>
    <property type="match status" value="1"/>
</dbReference>
<feature type="domain" description="Glycosyltransferase Maf N-terminal" evidence="2">
    <location>
        <begin position="18"/>
        <end position="177"/>
    </location>
</feature>
<evidence type="ECO:0000313" key="3">
    <source>
        <dbReference type="EMBL" id="WNL35408.1"/>
    </source>
</evidence>
<organism evidence="3">
    <name type="scientific">Arcobacter sp. AZ-2023</name>
    <dbReference type="NCBI Taxonomy" id="3074453"/>
    <lineage>
        <taxon>Bacteria</taxon>
        <taxon>Pseudomonadati</taxon>
        <taxon>Campylobacterota</taxon>
        <taxon>Epsilonproteobacteria</taxon>
        <taxon>Campylobacterales</taxon>
        <taxon>Arcobacteraceae</taxon>
        <taxon>Arcobacter</taxon>
    </lineage>
</organism>
<accession>A0AA96E239</accession>